<dbReference type="InterPro" id="IPR003812">
    <property type="entry name" value="Fido"/>
</dbReference>
<dbReference type="RefSeq" id="WP_002708949.1">
    <property type="nucleotide sequence ID" value="NZ_JH651384.1"/>
</dbReference>
<proteinExistence type="predicted"/>
<evidence type="ECO:0000313" key="3">
    <source>
        <dbReference type="EMBL" id="EIJ35037.1"/>
    </source>
</evidence>
<dbReference type="PROSITE" id="PS51459">
    <property type="entry name" value="FIDO"/>
    <property type="match status" value="1"/>
</dbReference>
<dbReference type="Gene3D" id="1.10.3290.10">
    <property type="entry name" value="Fido-like domain"/>
    <property type="match status" value="1"/>
</dbReference>
<protein>
    <submittedName>
        <fullName evidence="3">Mobile mystery protein B</fullName>
    </submittedName>
</protein>
<dbReference type="PANTHER" id="PTHR13504">
    <property type="entry name" value="FIDO DOMAIN-CONTAINING PROTEIN DDB_G0283145"/>
    <property type="match status" value="1"/>
</dbReference>
<dbReference type="PANTHER" id="PTHR13504:SF39">
    <property type="entry name" value="CELL FILAMENTATION PROTEIN"/>
    <property type="match status" value="1"/>
</dbReference>
<feature type="domain" description="Fido" evidence="2">
    <location>
        <begin position="55"/>
        <end position="194"/>
    </location>
</feature>
<dbReference type="SUPFAM" id="SSF140931">
    <property type="entry name" value="Fic-like"/>
    <property type="match status" value="1"/>
</dbReference>
<dbReference type="EMBL" id="JH651384">
    <property type="protein sequence ID" value="EIJ35037.1"/>
    <property type="molecule type" value="Genomic_DNA"/>
</dbReference>
<name>A0A656HF32_THINJ</name>
<gene>
    <name evidence="3" type="ORF">Thini_2494</name>
</gene>
<dbReference type="NCBIfam" id="TIGR02613">
    <property type="entry name" value="mob_myst_B"/>
    <property type="match status" value="1"/>
</dbReference>
<dbReference type="AlphaFoldDB" id="A0A656HF32"/>
<dbReference type="Proteomes" id="UP000005317">
    <property type="component" value="Unassembled WGS sequence"/>
</dbReference>
<sequence length="194" mass="22334">MNFIYPPGATPLDPDEAEGLLAGHITTQGDLNTWEQTNILHGELWATRQSKRDLLEERFVRELHQRMFDQTWKWAGTFRSTNKNIGVDWMQVGMQVRNLLDNTHYQMEYQIFSADELAVRFHHQLVMIHPFPNGNGRHARLMADLLIQRLGLPRFSWGGGYPLGDAGNIRDAYIAALRAADRHDIAPLLRFARS</sequence>
<dbReference type="Pfam" id="PF02661">
    <property type="entry name" value="Fic"/>
    <property type="match status" value="1"/>
</dbReference>
<dbReference type="InterPro" id="IPR040198">
    <property type="entry name" value="Fido_containing"/>
</dbReference>
<reference evidence="4" key="1">
    <citation type="journal article" date="2011" name="Stand. Genomic Sci.">
        <title>Genome sequence of the filamentous, gliding Thiothrix nivea neotype strain (JP2(T)).</title>
        <authorList>
            <person name="Lapidus A."/>
            <person name="Nolan M."/>
            <person name="Lucas S."/>
            <person name="Glavina Del Rio T."/>
            <person name="Tice H."/>
            <person name="Cheng J.F."/>
            <person name="Tapia R."/>
            <person name="Han C."/>
            <person name="Goodwin L."/>
            <person name="Pitluck S."/>
            <person name="Liolios K."/>
            <person name="Pagani I."/>
            <person name="Ivanova N."/>
            <person name="Huntemann M."/>
            <person name="Mavromatis K."/>
            <person name="Mikhailova N."/>
            <person name="Pati A."/>
            <person name="Chen A."/>
            <person name="Palaniappan K."/>
            <person name="Land M."/>
            <person name="Brambilla E.M."/>
            <person name="Rohde M."/>
            <person name="Abt B."/>
            <person name="Verbarg S."/>
            <person name="Goker M."/>
            <person name="Bristow J."/>
            <person name="Eisen J.A."/>
            <person name="Markowitz V."/>
            <person name="Hugenholtz P."/>
            <person name="Kyrpides N.C."/>
            <person name="Klenk H.P."/>
            <person name="Woyke T."/>
        </authorList>
    </citation>
    <scope>NUCLEOTIDE SEQUENCE [LARGE SCALE GENOMIC DNA]</scope>
    <source>
        <strain evidence="4">ATCC 35100 / DSM 5205 / JP2</strain>
    </source>
</reference>
<evidence type="ECO:0000259" key="2">
    <source>
        <dbReference type="PROSITE" id="PS51459"/>
    </source>
</evidence>
<keyword evidence="4" id="KW-1185">Reference proteome</keyword>
<dbReference type="InterPro" id="IPR013436">
    <property type="entry name" value="Mobile_mystery_prot_B"/>
</dbReference>
<feature type="active site" evidence="1">
    <location>
        <position position="129"/>
    </location>
</feature>
<evidence type="ECO:0000256" key="1">
    <source>
        <dbReference type="PIRSR" id="PIRSR640198-1"/>
    </source>
</evidence>
<accession>A0A656HF32</accession>
<evidence type="ECO:0000313" key="4">
    <source>
        <dbReference type="Proteomes" id="UP000005317"/>
    </source>
</evidence>
<dbReference type="InterPro" id="IPR036597">
    <property type="entry name" value="Fido-like_dom_sf"/>
</dbReference>
<organism evidence="3 4">
    <name type="scientific">Thiothrix nivea (strain ATCC 35100 / DSM 5205 / JP2)</name>
    <dbReference type="NCBI Taxonomy" id="870187"/>
    <lineage>
        <taxon>Bacteria</taxon>
        <taxon>Pseudomonadati</taxon>
        <taxon>Pseudomonadota</taxon>
        <taxon>Gammaproteobacteria</taxon>
        <taxon>Thiotrichales</taxon>
        <taxon>Thiotrichaceae</taxon>
        <taxon>Thiothrix</taxon>
    </lineage>
</organism>